<dbReference type="AlphaFoldDB" id="A0A235ELJ0"/>
<comment type="caution">
    <text evidence="2">The sequence shown here is derived from an EMBL/GenBank/DDBJ whole genome shotgun (WGS) entry which is preliminary data.</text>
</comment>
<organism evidence="2 3">
    <name type="scientific">Acidovorax kalamii</name>
    <dbReference type="NCBI Taxonomy" id="2004485"/>
    <lineage>
        <taxon>Bacteria</taxon>
        <taxon>Pseudomonadati</taxon>
        <taxon>Pseudomonadota</taxon>
        <taxon>Betaproteobacteria</taxon>
        <taxon>Burkholderiales</taxon>
        <taxon>Comamonadaceae</taxon>
        <taxon>Acidovorax</taxon>
    </lineage>
</organism>
<keyword evidence="3" id="KW-1185">Reference proteome</keyword>
<dbReference type="EMBL" id="NOIG01000008">
    <property type="protein sequence ID" value="OYD49896.1"/>
    <property type="molecule type" value="Genomic_DNA"/>
</dbReference>
<feature type="signal peptide" evidence="1">
    <location>
        <begin position="1"/>
        <end position="20"/>
    </location>
</feature>
<gene>
    <name evidence="2" type="ORF">CBY09_13185</name>
</gene>
<feature type="chain" id="PRO_5013189649" evidence="1">
    <location>
        <begin position="21"/>
        <end position="121"/>
    </location>
</feature>
<keyword evidence="1" id="KW-0732">Signal</keyword>
<accession>A0A235ELJ0</accession>
<dbReference type="PROSITE" id="PS51257">
    <property type="entry name" value="PROKAR_LIPOPROTEIN"/>
    <property type="match status" value="1"/>
</dbReference>
<sequence length="121" mass="13112">MKKGIAVIGVLLVACVTAIAADWAWEFKPINAQMAIYSGGLGDPIAPTPQDAKVSFHVQGKAARDLFDHMGPDAKNECGSDPKVRVRARERLQCIRYSKSDYSCYFGFDLKDGKSIGGSIC</sequence>
<reference evidence="2 3" key="1">
    <citation type="submission" date="2017-07" db="EMBL/GenBank/DDBJ databases">
        <title>Acidovorax KNDSW TSA 6 genome sequence and assembly.</title>
        <authorList>
            <person name="Mayilraj S."/>
        </authorList>
    </citation>
    <scope>NUCLEOTIDE SEQUENCE [LARGE SCALE GENOMIC DNA]</scope>
    <source>
        <strain evidence="2 3">KNDSW-TSA6</strain>
    </source>
</reference>
<evidence type="ECO:0000256" key="1">
    <source>
        <dbReference type="SAM" id="SignalP"/>
    </source>
</evidence>
<evidence type="ECO:0000313" key="2">
    <source>
        <dbReference type="EMBL" id="OYD49896.1"/>
    </source>
</evidence>
<proteinExistence type="predicted"/>
<name>A0A235ELJ0_9BURK</name>
<protein>
    <submittedName>
        <fullName evidence="2">Uncharacterized protein</fullName>
    </submittedName>
</protein>
<dbReference type="Proteomes" id="UP000215441">
    <property type="component" value="Unassembled WGS sequence"/>
</dbReference>
<evidence type="ECO:0000313" key="3">
    <source>
        <dbReference type="Proteomes" id="UP000215441"/>
    </source>
</evidence>